<proteinExistence type="predicted"/>
<gene>
    <name evidence="3" type="ORF">FPZ54_12915</name>
</gene>
<dbReference type="InterPro" id="IPR021255">
    <property type="entry name" value="DUF2807"/>
</dbReference>
<evidence type="ECO:0000256" key="1">
    <source>
        <dbReference type="SAM" id="SignalP"/>
    </source>
</evidence>
<dbReference type="OrthoDB" id="7841570at2"/>
<protein>
    <submittedName>
        <fullName evidence="3">DUF2807 domain-containing protein</fullName>
    </submittedName>
</protein>
<name>A0A518RH77_9SPHN</name>
<evidence type="ECO:0000313" key="4">
    <source>
        <dbReference type="Proteomes" id="UP000318055"/>
    </source>
</evidence>
<dbReference type="AlphaFoldDB" id="A0A518RH77"/>
<sequence>MIHTRIAALVAAAALPLSACNFANGMSGDVVQPSGQGGTRSFDVADFTGVSLRGADDVEVRTGAFAVTAQGDSALLDKLEIRKDGSTLRIGRKDGDWNWGGDKGAKIIVTLPALASADIAGSGDMTIDQAKGDFDGAIAGSGNMTLASLAGGRADLSIAGSGDINLSAGTASALDISIAGSGNVKAPGLKADSADISIAGSGNVRAQVSGSADISLIGSGDVELTGGAKCNVTAMGSGEARCS</sequence>
<dbReference type="Gene3D" id="2.160.20.120">
    <property type="match status" value="1"/>
</dbReference>
<dbReference type="Proteomes" id="UP000318055">
    <property type="component" value="Chromosome"/>
</dbReference>
<dbReference type="EMBL" id="CP042239">
    <property type="protein sequence ID" value="QDX26817.1"/>
    <property type="molecule type" value="Genomic_DNA"/>
</dbReference>
<evidence type="ECO:0000313" key="3">
    <source>
        <dbReference type="EMBL" id="QDX26817.1"/>
    </source>
</evidence>
<organism evidence="3 4">
    <name type="scientific">Sphingomonas suaedae</name>
    <dbReference type="NCBI Taxonomy" id="2599297"/>
    <lineage>
        <taxon>Bacteria</taxon>
        <taxon>Pseudomonadati</taxon>
        <taxon>Pseudomonadota</taxon>
        <taxon>Alphaproteobacteria</taxon>
        <taxon>Sphingomonadales</taxon>
        <taxon>Sphingomonadaceae</taxon>
        <taxon>Sphingomonas</taxon>
    </lineage>
</organism>
<feature type="signal peptide" evidence="1">
    <location>
        <begin position="1"/>
        <end position="23"/>
    </location>
</feature>
<feature type="chain" id="PRO_5022129409" evidence="1">
    <location>
        <begin position="24"/>
        <end position="243"/>
    </location>
</feature>
<keyword evidence="4" id="KW-1185">Reference proteome</keyword>
<keyword evidence="1" id="KW-0732">Signal</keyword>
<dbReference type="KEGG" id="ssua:FPZ54_12915"/>
<accession>A0A518RH77</accession>
<evidence type="ECO:0000259" key="2">
    <source>
        <dbReference type="Pfam" id="PF10988"/>
    </source>
</evidence>
<feature type="domain" description="Putative auto-transporter adhesin head GIN" evidence="2">
    <location>
        <begin position="46"/>
        <end position="227"/>
    </location>
</feature>
<reference evidence="3 4" key="1">
    <citation type="submission" date="2019-07" db="EMBL/GenBank/DDBJ databases">
        <title>Sphingomonas alkalisoli sp. nov., isolated from rhizosphere soil of Suaedae salsa.</title>
        <authorList>
            <person name="Zhang H."/>
            <person name="Xu L."/>
            <person name="Zhang J.-X."/>
            <person name="Sun J.-Q."/>
        </authorList>
    </citation>
    <scope>NUCLEOTIDE SEQUENCE [LARGE SCALE GENOMIC DNA]</scope>
    <source>
        <strain evidence="3 4">XS-10</strain>
    </source>
</reference>
<dbReference type="RefSeq" id="WP_145847793.1">
    <property type="nucleotide sequence ID" value="NZ_CP042239.1"/>
</dbReference>
<dbReference type="Pfam" id="PF10988">
    <property type="entry name" value="DUF2807"/>
    <property type="match status" value="1"/>
</dbReference>